<protein>
    <submittedName>
        <fullName evidence="10">ABC transporter permease</fullName>
    </submittedName>
</protein>
<evidence type="ECO:0000256" key="3">
    <source>
        <dbReference type="ARBA" id="ARBA00022475"/>
    </source>
</evidence>
<evidence type="ECO:0000256" key="2">
    <source>
        <dbReference type="ARBA" id="ARBA00022448"/>
    </source>
</evidence>
<evidence type="ECO:0000256" key="5">
    <source>
        <dbReference type="ARBA" id="ARBA00022692"/>
    </source>
</evidence>
<dbReference type="Pfam" id="PF00528">
    <property type="entry name" value="BPD_transp_1"/>
    <property type="match status" value="1"/>
</dbReference>
<dbReference type="SUPFAM" id="SSF161098">
    <property type="entry name" value="MetI-like"/>
    <property type="match status" value="1"/>
</dbReference>
<feature type="transmembrane region" description="Helical" evidence="8">
    <location>
        <begin position="39"/>
        <end position="60"/>
    </location>
</feature>
<reference evidence="10 11" key="1">
    <citation type="submission" date="2018-05" db="EMBL/GenBank/DDBJ databases">
        <title>Acuticoccus sediminis sp. nov., isolated from deep-sea sediment of Indian Ocean.</title>
        <authorList>
            <person name="Liu X."/>
            <person name="Lai Q."/>
            <person name="Du Y."/>
            <person name="Sun F."/>
            <person name="Zhang X."/>
            <person name="Wang S."/>
            <person name="Shao Z."/>
        </authorList>
    </citation>
    <scope>NUCLEOTIDE SEQUENCE [LARGE SCALE GENOMIC DNA]</scope>
    <source>
        <strain evidence="10 11">PTG4-2</strain>
    </source>
</reference>
<keyword evidence="7 8" id="KW-0472">Membrane</keyword>
<dbReference type="EMBL" id="QHHQ01000008">
    <property type="protein sequence ID" value="RAH97871.1"/>
    <property type="molecule type" value="Genomic_DNA"/>
</dbReference>
<dbReference type="GO" id="GO:0055085">
    <property type="term" value="P:transmembrane transport"/>
    <property type="evidence" value="ECO:0007669"/>
    <property type="project" value="InterPro"/>
</dbReference>
<sequence length="234" mass="24928">MASVSTTSYLTVPPVGFTLDWFVEVLTDRDYIEAIQTSFLLAFAATAGSLVLGTAASYALHHRLVPGADALASFFMAPLIFPAVVIGVALLQYYSLVGLRWSFWGLLLAHIAITVPYVIRACLTSLAGVKSELEEAARVLGASGFNAFRLVTLPLLKPGLVAGAFFAFITSLDNVPVTIFLLGPRQSTLPVKIFTSIEHGGVDPGLAAISTLLILVTGLALVIAERWVGFSRFV</sequence>
<feature type="transmembrane region" description="Helical" evidence="8">
    <location>
        <begin position="160"/>
        <end position="183"/>
    </location>
</feature>
<keyword evidence="4" id="KW-0997">Cell inner membrane</keyword>
<dbReference type="Proteomes" id="UP000249590">
    <property type="component" value="Unassembled WGS sequence"/>
</dbReference>
<dbReference type="CDD" id="cd06261">
    <property type="entry name" value="TM_PBP2"/>
    <property type="match status" value="1"/>
</dbReference>
<evidence type="ECO:0000259" key="9">
    <source>
        <dbReference type="PROSITE" id="PS50928"/>
    </source>
</evidence>
<feature type="transmembrane region" description="Helical" evidence="8">
    <location>
        <begin position="204"/>
        <end position="224"/>
    </location>
</feature>
<accession>A0A8B2NKK7</accession>
<dbReference type="PROSITE" id="PS50928">
    <property type="entry name" value="ABC_TM1"/>
    <property type="match status" value="1"/>
</dbReference>
<keyword evidence="2 8" id="KW-0813">Transport</keyword>
<dbReference type="GO" id="GO:0005886">
    <property type="term" value="C:plasma membrane"/>
    <property type="evidence" value="ECO:0007669"/>
    <property type="project" value="UniProtKB-SubCell"/>
</dbReference>
<dbReference type="AlphaFoldDB" id="A0A8B2NKK7"/>
<evidence type="ECO:0000256" key="7">
    <source>
        <dbReference type="ARBA" id="ARBA00023136"/>
    </source>
</evidence>
<dbReference type="InterPro" id="IPR000515">
    <property type="entry name" value="MetI-like"/>
</dbReference>
<proteinExistence type="inferred from homology"/>
<keyword evidence="6 8" id="KW-1133">Transmembrane helix</keyword>
<dbReference type="PANTHER" id="PTHR43357:SF4">
    <property type="entry name" value="INNER MEMBRANE ABC TRANSPORTER PERMEASE PROTEIN YDCV"/>
    <property type="match status" value="1"/>
</dbReference>
<evidence type="ECO:0000256" key="6">
    <source>
        <dbReference type="ARBA" id="ARBA00022989"/>
    </source>
</evidence>
<dbReference type="PANTHER" id="PTHR43357">
    <property type="entry name" value="INNER MEMBRANE ABC TRANSPORTER PERMEASE PROTEIN YDCV"/>
    <property type="match status" value="1"/>
</dbReference>
<name>A0A8B2NKK7_9HYPH</name>
<evidence type="ECO:0000256" key="1">
    <source>
        <dbReference type="ARBA" id="ARBA00004429"/>
    </source>
</evidence>
<keyword evidence="5 8" id="KW-0812">Transmembrane</keyword>
<feature type="transmembrane region" description="Helical" evidence="8">
    <location>
        <begin position="101"/>
        <end position="119"/>
    </location>
</feature>
<comment type="similarity">
    <text evidence="8">Belongs to the binding-protein-dependent transport system permease family.</text>
</comment>
<dbReference type="OrthoDB" id="6496035at2"/>
<feature type="domain" description="ABC transmembrane type-1" evidence="9">
    <location>
        <begin position="35"/>
        <end position="225"/>
    </location>
</feature>
<comment type="subcellular location">
    <subcellularLocation>
        <location evidence="1">Cell inner membrane</location>
        <topology evidence="1">Multi-pass membrane protein</topology>
    </subcellularLocation>
    <subcellularLocation>
        <location evidence="8">Cell membrane</location>
        <topology evidence="8">Multi-pass membrane protein</topology>
    </subcellularLocation>
</comment>
<evidence type="ECO:0000256" key="4">
    <source>
        <dbReference type="ARBA" id="ARBA00022519"/>
    </source>
</evidence>
<dbReference type="InterPro" id="IPR035906">
    <property type="entry name" value="MetI-like_sf"/>
</dbReference>
<keyword evidence="11" id="KW-1185">Reference proteome</keyword>
<evidence type="ECO:0000313" key="11">
    <source>
        <dbReference type="Proteomes" id="UP000249590"/>
    </source>
</evidence>
<keyword evidence="3" id="KW-1003">Cell membrane</keyword>
<gene>
    <name evidence="10" type="ORF">DLJ53_28695</name>
</gene>
<organism evidence="10 11">
    <name type="scientific">Acuticoccus sediminis</name>
    <dbReference type="NCBI Taxonomy" id="2184697"/>
    <lineage>
        <taxon>Bacteria</taxon>
        <taxon>Pseudomonadati</taxon>
        <taxon>Pseudomonadota</taxon>
        <taxon>Alphaproteobacteria</taxon>
        <taxon>Hyphomicrobiales</taxon>
        <taxon>Amorphaceae</taxon>
        <taxon>Acuticoccus</taxon>
    </lineage>
</organism>
<evidence type="ECO:0000256" key="8">
    <source>
        <dbReference type="RuleBase" id="RU363032"/>
    </source>
</evidence>
<comment type="caution">
    <text evidence="10">The sequence shown here is derived from an EMBL/GenBank/DDBJ whole genome shotgun (WGS) entry which is preliminary data.</text>
</comment>
<dbReference type="Gene3D" id="1.10.3720.10">
    <property type="entry name" value="MetI-like"/>
    <property type="match status" value="1"/>
</dbReference>
<feature type="transmembrane region" description="Helical" evidence="8">
    <location>
        <begin position="72"/>
        <end position="94"/>
    </location>
</feature>
<evidence type="ECO:0000313" key="10">
    <source>
        <dbReference type="EMBL" id="RAH97871.1"/>
    </source>
</evidence>